<evidence type="ECO:0000313" key="2">
    <source>
        <dbReference type="Proteomes" id="UP001152759"/>
    </source>
</evidence>
<reference evidence="1" key="1">
    <citation type="submission" date="2021-12" db="EMBL/GenBank/DDBJ databases">
        <authorList>
            <person name="King R."/>
        </authorList>
    </citation>
    <scope>NUCLEOTIDE SEQUENCE</scope>
</reference>
<keyword evidence="2" id="KW-1185">Reference proteome</keyword>
<dbReference type="AlphaFoldDB" id="A0A9P0A8N6"/>
<protein>
    <submittedName>
        <fullName evidence="1">Uncharacterized protein</fullName>
    </submittedName>
</protein>
<proteinExistence type="predicted"/>
<name>A0A9P0A8N6_BEMTA</name>
<sequence length="241" mass="26355">MANDSCLHNETSSSVESSLITSHDQLECRNACLVLAPSFDPARLPHNARSLDAKEGNPWGFGFSDAGWGDPGGVGFSDAGWGDPGGVGSLYARGDSPWGLGFLDTKGGIPGGWAPYMPRKATPEEYCTFKRGGFQYSEIMRHSACKFLALGMLMCCLPRTRGNECCDAVWDYVDDAFEMVCYDKKLADESFCCGIGPCQDKINCCNCEGGCRRPIIVEPPPEPQVLICCRKVNQRLRDRKK</sequence>
<gene>
    <name evidence="1" type="ORF">BEMITA_LOCUS7840</name>
</gene>
<dbReference type="Proteomes" id="UP001152759">
    <property type="component" value="Chromosome 4"/>
</dbReference>
<evidence type="ECO:0000313" key="1">
    <source>
        <dbReference type="EMBL" id="CAH0388965.1"/>
    </source>
</evidence>
<organism evidence="1 2">
    <name type="scientific">Bemisia tabaci</name>
    <name type="common">Sweetpotato whitefly</name>
    <name type="synonym">Aleurodes tabaci</name>
    <dbReference type="NCBI Taxonomy" id="7038"/>
    <lineage>
        <taxon>Eukaryota</taxon>
        <taxon>Metazoa</taxon>
        <taxon>Ecdysozoa</taxon>
        <taxon>Arthropoda</taxon>
        <taxon>Hexapoda</taxon>
        <taxon>Insecta</taxon>
        <taxon>Pterygota</taxon>
        <taxon>Neoptera</taxon>
        <taxon>Paraneoptera</taxon>
        <taxon>Hemiptera</taxon>
        <taxon>Sternorrhyncha</taxon>
        <taxon>Aleyrodoidea</taxon>
        <taxon>Aleyrodidae</taxon>
        <taxon>Aleyrodinae</taxon>
        <taxon>Bemisia</taxon>
    </lineage>
</organism>
<accession>A0A9P0A8N6</accession>
<dbReference type="EMBL" id="OU963865">
    <property type="protein sequence ID" value="CAH0388965.1"/>
    <property type="molecule type" value="Genomic_DNA"/>
</dbReference>